<reference evidence="3 4" key="1">
    <citation type="submission" date="2015-05" db="EMBL/GenBank/DDBJ databases">
        <authorList>
            <person name="Wang D.B."/>
            <person name="Wang M."/>
        </authorList>
    </citation>
    <scope>NUCLEOTIDE SEQUENCE [LARGE SCALE GENOMIC DNA]</scope>
    <source>
        <strain evidence="3">VL1</strain>
    </source>
</reference>
<accession>A0A0G4KDN7</accession>
<keyword evidence="4" id="KW-1185">Reference proteome</keyword>
<evidence type="ECO:0000256" key="1">
    <source>
        <dbReference type="SAM" id="MobiDB-lite"/>
    </source>
</evidence>
<dbReference type="SUPFAM" id="SSF81383">
    <property type="entry name" value="F-box domain"/>
    <property type="match status" value="1"/>
</dbReference>
<dbReference type="Gene3D" id="1.20.1280.50">
    <property type="match status" value="1"/>
</dbReference>
<feature type="region of interest" description="Disordered" evidence="1">
    <location>
        <begin position="480"/>
        <end position="504"/>
    </location>
</feature>
<dbReference type="STRING" id="100787.A0A0G4KDN7"/>
<dbReference type="AlphaFoldDB" id="A0A0G4KDN7"/>
<evidence type="ECO:0000313" key="4">
    <source>
        <dbReference type="Proteomes" id="UP000044602"/>
    </source>
</evidence>
<feature type="domain" description="F-box" evidence="2">
    <location>
        <begin position="1"/>
        <end position="47"/>
    </location>
</feature>
<name>A0A0G4KDN7_VERLO</name>
<dbReference type="EMBL" id="CVQH01000336">
    <property type="protein sequence ID" value="CRJ84790.1"/>
    <property type="molecule type" value="Genomic_DNA"/>
</dbReference>
<protein>
    <recommendedName>
        <fullName evidence="2">F-box domain-containing protein</fullName>
    </recommendedName>
</protein>
<evidence type="ECO:0000259" key="2">
    <source>
        <dbReference type="PROSITE" id="PS50181"/>
    </source>
</evidence>
<organism evidence="3 4">
    <name type="scientific">Verticillium longisporum</name>
    <name type="common">Verticillium dahliae var. longisporum</name>
    <dbReference type="NCBI Taxonomy" id="100787"/>
    <lineage>
        <taxon>Eukaryota</taxon>
        <taxon>Fungi</taxon>
        <taxon>Dikarya</taxon>
        <taxon>Ascomycota</taxon>
        <taxon>Pezizomycotina</taxon>
        <taxon>Sordariomycetes</taxon>
        <taxon>Hypocreomycetidae</taxon>
        <taxon>Glomerellales</taxon>
        <taxon>Plectosphaerellaceae</taxon>
        <taxon>Verticillium</taxon>
    </lineage>
</organism>
<dbReference type="Proteomes" id="UP000044602">
    <property type="component" value="Unassembled WGS sequence"/>
</dbReference>
<dbReference type="PROSITE" id="PS50181">
    <property type="entry name" value="FBOX"/>
    <property type="match status" value="1"/>
</dbReference>
<dbReference type="Pfam" id="PF00646">
    <property type="entry name" value="F-box"/>
    <property type="match status" value="1"/>
</dbReference>
<gene>
    <name evidence="3" type="ORF">BN1708_009147</name>
</gene>
<dbReference type="InterPro" id="IPR036047">
    <property type="entry name" value="F-box-like_dom_sf"/>
</dbReference>
<dbReference type="InterPro" id="IPR001810">
    <property type="entry name" value="F-box_dom"/>
</dbReference>
<evidence type="ECO:0000313" key="3">
    <source>
        <dbReference type="EMBL" id="CRJ84790.1"/>
    </source>
</evidence>
<proteinExistence type="predicted"/>
<feature type="compositionally biased region" description="Basic and acidic residues" evidence="1">
    <location>
        <begin position="491"/>
        <end position="504"/>
    </location>
</feature>
<sequence>MNFLTSLPEDLLLLILELLPPSQVVRCRLISRTIHHALTRANLCKHLLLSMLPRSREARLFRRLRENAEDAVVRAKDWSVVFAVAARRHHHQITGTLFSAREISLLPAEHFFEGVLPWDTILRFDDLTMPLYYDDVVWAYGSSEGLLVYPVSGQEYCALDIALGNSQLVPFTTKGRIIRRVRLNHGVLVFEWAEQEAFHQLNEGEGVHRHFASAFDVWTDKGEYDTLPDLAASKPGDAAEGERSKPQRWHFALRAEWKIHYLGLPLATSDRFYSAHNGTHYALYVWQPNRSPWGEDSPLERLTVWDIGNPRRAGSCVPVAPVEPDMIRSITNEHLAPSGLRQSDTPSLRSLALDSETRDPHTGQSTGHLFFLTEEHRWAAGFQSGLPPPRFHSVRTTGIPLQGDGPVWVNECSGNTANPACRGDAFAVEEEHAWPGWAPCWRHEDFPYLTVAQVVDRAAGVRFSARQCFTMDVVSVNRGPEQGTASSVSRADAREGTKGADDDGALQREVRFSDGTWGRIMAKGQIAGDERWLIGETSGRVLTVLYF</sequence>